<evidence type="ECO:0000313" key="3">
    <source>
        <dbReference type="Proteomes" id="UP000186456"/>
    </source>
</evidence>
<evidence type="ECO:0000256" key="1">
    <source>
        <dbReference type="SAM" id="SignalP"/>
    </source>
</evidence>
<evidence type="ECO:0000313" key="2">
    <source>
        <dbReference type="EMBL" id="SDO98142.1"/>
    </source>
</evidence>
<organism evidence="2 3">
    <name type="scientific">Microbacterium testaceum (strain StLB037)</name>
    <dbReference type="NCBI Taxonomy" id="979556"/>
    <lineage>
        <taxon>Bacteria</taxon>
        <taxon>Bacillati</taxon>
        <taxon>Actinomycetota</taxon>
        <taxon>Actinomycetes</taxon>
        <taxon>Micrococcales</taxon>
        <taxon>Microbacteriaceae</taxon>
        <taxon>Microbacterium</taxon>
    </lineage>
</organism>
<proteinExistence type="predicted"/>
<feature type="signal peptide" evidence="1">
    <location>
        <begin position="1"/>
        <end position="16"/>
    </location>
</feature>
<dbReference type="Proteomes" id="UP000186456">
    <property type="component" value="Unassembled WGS sequence"/>
</dbReference>
<protein>
    <submittedName>
        <fullName evidence="2">Uncharacterized protein</fullName>
    </submittedName>
</protein>
<keyword evidence="1" id="KW-0732">Signal</keyword>
<sequence length="143" mass="15233">MIVAAAILFTVGAAVAGCSQLPFHDESYRARIPDALQEAELGISAAWAEVGLSGFVETLYVGGTLEITEESNKAVSTKLVGEVIDVVLSNTPPPSTYLQLSFRDSKDTLIDLSSTFQELDVAVRGDGSISMEDAKSIAKDEHR</sequence>
<dbReference type="EMBL" id="FNJN01000003">
    <property type="protein sequence ID" value="SDO98142.1"/>
    <property type="molecule type" value="Genomic_DNA"/>
</dbReference>
<dbReference type="RefSeq" id="WP_074695033.1">
    <property type="nucleotide sequence ID" value="NZ_FNJN01000003.1"/>
</dbReference>
<gene>
    <name evidence="2" type="ORF">SAMN04487788_1652</name>
</gene>
<feature type="chain" id="PRO_5039311787" evidence="1">
    <location>
        <begin position="17"/>
        <end position="143"/>
    </location>
</feature>
<reference evidence="2 3" key="1">
    <citation type="submission" date="2016-10" db="EMBL/GenBank/DDBJ databases">
        <authorList>
            <person name="de Groot N.N."/>
        </authorList>
    </citation>
    <scope>NUCLEOTIDE SEQUENCE [LARGE SCALE GENOMIC DNA]</scope>
    <source>
        <strain evidence="2 3">StLB037</strain>
    </source>
</reference>
<accession>A0A1H0NZC0</accession>
<dbReference type="AlphaFoldDB" id="A0A1H0NZC0"/>
<name>A0A1H0NZC0_MICTS</name>